<sequence>MARWRYHVEGVKDAIYDCPSDATPEQLADLARQIAGMIKGSRWHQDASPHSIVREVVEEMGYAVEDFEQHIGYEIDEHEIDDWLARLYDAGDWDRAWIG</sequence>
<gene>
    <name evidence="1" type="primary">143</name>
    <name evidence="1" type="ORF">SEA_BANTAM_143</name>
</gene>
<proteinExistence type="predicted"/>
<dbReference type="Proteomes" id="UP000202170">
    <property type="component" value="Segment"/>
</dbReference>
<accession>A0A1B3AYM2</accession>
<dbReference type="EMBL" id="KX557272">
    <property type="protein sequence ID" value="AOE43832.1"/>
    <property type="molecule type" value="Genomic_DNA"/>
</dbReference>
<reference evidence="2" key="1">
    <citation type="submission" date="2016-07" db="EMBL/GenBank/DDBJ databases">
        <authorList>
            <person name="Florea S."/>
            <person name="Webb J.S."/>
            <person name="Jaromczyk J."/>
            <person name="Schardl C.L."/>
        </authorList>
    </citation>
    <scope>NUCLEOTIDE SEQUENCE [LARGE SCALE GENOMIC DNA]</scope>
</reference>
<protein>
    <submittedName>
        <fullName evidence="1">Uncharacterized protein</fullName>
    </submittedName>
</protein>
<dbReference type="KEGG" id="vg:29080407"/>
<keyword evidence="2" id="KW-1185">Reference proteome</keyword>
<name>A0A1B3AYM2_9CAUD</name>
<evidence type="ECO:0000313" key="2">
    <source>
        <dbReference type="Proteomes" id="UP000202170"/>
    </source>
</evidence>
<dbReference type="RefSeq" id="YP_009287611.1">
    <property type="nucleotide sequence ID" value="NC_031074.1"/>
</dbReference>
<organism evidence="1 2">
    <name type="scientific">Gordonia phage Bantam</name>
    <dbReference type="NCBI Taxonomy" id="1887641"/>
    <lineage>
        <taxon>Viruses</taxon>
        <taxon>Duplodnaviria</taxon>
        <taxon>Heunggongvirae</taxon>
        <taxon>Uroviricota</taxon>
        <taxon>Caudoviricetes</taxon>
        <taxon>Bantamvirus</taxon>
        <taxon>Bantamvirus bantam</taxon>
    </lineage>
</organism>
<dbReference type="GeneID" id="29080407"/>
<evidence type="ECO:0000313" key="1">
    <source>
        <dbReference type="EMBL" id="AOE43832.1"/>
    </source>
</evidence>